<dbReference type="InterPro" id="IPR032466">
    <property type="entry name" value="Metal_Hydrolase"/>
</dbReference>
<dbReference type="AlphaFoldDB" id="A0A4P2VL95"/>
<feature type="active site" description="Proton donor/acceptor" evidence="6">
    <location>
        <position position="271"/>
    </location>
</feature>
<dbReference type="InterPro" id="IPR006680">
    <property type="entry name" value="Amidohydro-rel"/>
</dbReference>
<dbReference type="InterPro" id="IPR011059">
    <property type="entry name" value="Metal-dep_hydrolase_composite"/>
</dbReference>
<evidence type="ECO:0000313" key="11">
    <source>
        <dbReference type="Proteomes" id="UP000291236"/>
    </source>
</evidence>
<dbReference type="GO" id="GO:0006046">
    <property type="term" value="P:N-acetylglucosamine catabolic process"/>
    <property type="evidence" value="ECO:0007669"/>
    <property type="project" value="TreeGrafter"/>
</dbReference>
<dbReference type="SUPFAM" id="SSF51338">
    <property type="entry name" value="Composite domain of metallo-dependent hydrolases"/>
    <property type="match status" value="1"/>
</dbReference>
<evidence type="ECO:0000256" key="8">
    <source>
        <dbReference type="PIRSR" id="PIRSR038994-3"/>
    </source>
</evidence>
<evidence type="ECO:0000256" key="1">
    <source>
        <dbReference type="ARBA" id="ARBA00010716"/>
    </source>
</evidence>
<dbReference type="CDD" id="cd00854">
    <property type="entry name" value="NagA"/>
    <property type="match status" value="1"/>
</dbReference>
<keyword evidence="2 8" id="KW-0479">Metal-binding</keyword>
<evidence type="ECO:0000256" key="2">
    <source>
        <dbReference type="ARBA" id="ARBA00022723"/>
    </source>
</evidence>
<evidence type="ECO:0000256" key="3">
    <source>
        <dbReference type="ARBA" id="ARBA00022801"/>
    </source>
</evidence>
<feature type="domain" description="Amidohydrolase-related" evidence="9">
    <location>
        <begin position="50"/>
        <end position="383"/>
    </location>
</feature>
<comment type="similarity">
    <text evidence="1 5">Belongs to the metallo-dependent hydrolases superfamily. NagA family.</text>
</comment>
<feature type="binding site" evidence="7">
    <location>
        <begin position="216"/>
        <end position="217"/>
    </location>
    <ligand>
        <name>substrate</name>
    </ligand>
</feature>
<dbReference type="Gene3D" id="2.30.40.10">
    <property type="entry name" value="Urease, subunit C, domain 1"/>
    <property type="match status" value="1"/>
</dbReference>
<evidence type="ECO:0000259" key="9">
    <source>
        <dbReference type="Pfam" id="PF01979"/>
    </source>
</evidence>
<dbReference type="EMBL" id="AP019368">
    <property type="protein sequence ID" value="BBH52520.1"/>
    <property type="molecule type" value="Genomic_DNA"/>
</dbReference>
<dbReference type="Pfam" id="PF01979">
    <property type="entry name" value="Amidohydro_1"/>
    <property type="match status" value="1"/>
</dbReference>
<evidence type="ECO:0000313" key="10">
    <source>
        <dbReference type="EMBL" id="BBH52520.1"/>
    </source>
</evidence>
<dbReference type="OrthoDB" id="9776488at2"/>
<protein>
    <submittedName>
        <fullName evidence="10">N-acetylglucosamine-6-phosphate deacetylase</fullName>
    </submittedName>
</protein>
<keyword evidence="11" id="KW-1185">Reference proteome</keyword>
<reference evidence="10 11" key="1">
    <citation type="submission" date="2018-12" db="EMBL/GenBank/DDBJ databases">
        <title>Rubrispira sanarue gen. nov., sp., nov., a member of the order Silvanigrellales, isolated from a brackish lake in Hamamatsu Japan.</title>
        <authorList>
            <person name="Maejima Y."/>
            <person name="Iino T."/>
            <person name="Muraguchi Y."/>
            <person name="Fukuda K."/>
            <person name="Nojiri H."/>
            <person name="Ohkuma M."/>
            <person name="Moriuchi R."/>
            <person name="Dohra H."/>
            <person name="Kimbara K."/>
            <person name="Shintani M."/>
        </authorList>
    </citation>
    <scope>NUCLEOTIDE SEQUENCE [LARGE SCALE GENOMIC DNA]</scope>
    <source>
        <strain evidence="10 11">RF1110005</strain>
    </source>
</reference>
<keyword evidence="4 5" id="KW-0119">Carbohydrate metabolism</keyword>
<feature type="binding site" evidence="7">
    <location>
        <begin position="304"/>
        <end position="306"/>
    </location>
    <ligand>
        <name>substrate</name>
    </ligand>
</feature>
<dbReference type="Gene3D" id="3.20.20.140">
    <property type="entry name" value="Metal-dependent hydrolases"/>
    <property type="match status" value="1"/>
</dbReference>
<dbReference type="InterPro" id="IPR003764">
    <property type="entry name" value="GlcNAc_6-P_deAcase"/>
</dbReference>
<feature type="binding site" evidence="8">
    <location>
        <position position="192"/>
    </location>
    <ligand>
        <name>Zn(2+)</name>
        <dbReference type="ChEBI" id="CHEBI:29105"/>
    </ligand>
</feature>
<comment type="cofactor">
    <cofactor evidence="8">
        <name>a divalent metal cation</name>
        <dbReference type="ChEBI" id="CHEBI:60240"/>
    </cofactor>
    <text evidence="8">Binds 1 divalent metal cation per subunit.</text>
</comment>
<proteinExistence type="inferred from homology"/>
<evidence type="ECO:0000256" key="4">
    <source>
        <dbReference type="ARBA" id="ARBA00023277"/>
    </source>
</evidence>
<dbReference type="NCBIfam" id="TIGR00221">
    <property type="entry name" value="nagA"/>
    <property type="match status" value="1"/>
</dbReference>
<feature type="binding site" evidence="8">
    <location>
        <position position="128"/>
    </location>
    <ligand>
        <name>Zn(2+)</name>
        <dbReference type="ChEBI" id="CHEBI:29105"/>
    </ligand>
</feature>
<evidence type="ECO:0000256" key="7">
    <source>
        <dbReference type="PIRSR" id="PIRSR038994-2"/>
    </source>
</evidence>
<dbReference type="PANTHER" id="PTHR11113:SF14">
    <property type="entry name" value="N-ACETYLGLUCOSAMINE-6-PHOSPHATE DEACETYLASE"/>
    <property type="match status" value="1"/>
</dbReference>
<dbReference type="GO" id="GO:0046872">
    <property type="term" value="F:metal ion binding"/>
    <property type="evidence" value="ECO:0007669"/>
    <property type="project" value="UniProtKB-KW"/>
</dbReference>
<dbReference type="PANTHER" id="PTHR11113">
    <property type="entry name" value="N-ACETYLGLUCOSAMINE-6-PHOSPHATE DEACETYLASE"/>
    <property type="match status" value="1"/>
</dbReference>
<dbReference type="RefSeq" id="WP_130607100.1">
    <property type="nucleotide sequence ID" value="NZ_AP019368.1"/>
</dbReference>
<keyword evidence="3 5" id="KW-0378">Hydrolase</keyword>
<evidence type="ECO:0000256" key="6">
    <source>
        <dbReference type="PIRSR" id="PIRSR038994-1"/>
    </source>
</evidence>
<evidence type="ECO:0000256" key="5">
    <source>
        <dbReference type="PIRNR" id="PIRNR038994"/>
    </source>
</evidence>
<feature type="binding site" evidence="7">
    <location>
        <position position="248"/>
    </location>
    <ligand>
        <name>substrate</name>
    </ligand>
</feature>
<dbReference type="Proteomes" id="UP000291236">
    <property type="component" value="Chromosome"/>
</dbReference>
<dbReference type="GO" id="GO:0008448">
    <property type="term" value="F:N-acetylglucosamine-6-phosphate deacetylase activity"/>
    <property type="evidence" value="ECO:0007669"/>
    <property type="project" value="InterPro"/>
</dbReference>
<accession>A0A4P2VL95</accession>
<organism evidence="10 11">
    <name type="scientific">Fluviispira sanaruensis</name>
    <dbReference type="NCBI Taxonomy" id="2493639"/>
    <lineage>
        <taxon>Bacteria</taxon>
        <taxon>Pseudomonadati</taxon>
        <taxon>Bdellovibrionota</taxon>
        <taxon>Oligoflexia</taxon>
        <taxon>Silvanigrellales</taxon>
        <taxon>Silvanigrellaceae</taxon>
        <taxon>Fluviispira</taxon>
    </lineage>
</organism>
<dbReference type="KEGG" id="sbf:JCM31447_09610"/>
<dbReference type="PIRSF" id="PIRSF038994">
    <property type="entry name" value="NagA"/>
    <property type="match status" value="1"/>
</dbReference>
<feature type="binding site" evidence="7">
    <location>
        <position position="224"/>
    </location>
    <ligand>
        <name>substrate</name>
    </ligand>
</feature>
<gene>
    <name evidence="10" type="ORF">JCM31447_09610</name>
</gene>
<name>A0A4P2VL95_FLUSA</name>
<sequence>MLCLKNARIFDGISFIKKKNIIISDGTIKDLSNRKINKNIKKEIDLKENIVVPGFIDIQLNGGGGAFFNETPTQEALLKISQAHILHGTTSFLPTLITDDFSKIPLAVQTINKCISEDTLGILGIHFEGPFISKEKNGIHAKQFIRTPSLEELSLMTSLKNCKTLITIAPEIMEKDQIKSLLKKNIILFAGHTNANFKQMTEAFTMGIKGVTHLFNACSQFGSREPGVVGAFLLNEDAWCGIIADGLHVSFDSLRLAFKIKNRNKFILVSDTMAPFGTNMQSFYINDKEIFVRDGKYVNSDGTLAGAALSVYEAFKNLIKNKLVSLEEALPMTSTNAAECLEIDGSQKSKTKKGRIIPGFAADLVVLDKNNLKIKSVIQSGKIIF</sequence>
<dbReference type="SUPFAM" id="SSF51556">
    <property type="entry name" value="Metallo-dependent hydrolases"/>
    <property type="match status" value="1"/>
</dbReference>
<feature type="binding site" evidence="7">
    <location>
        <position position="139"/>
    </location>
    <ligand>
        <name>substrate</name>
    </ligand>
</feature>
<feature type="binding site" evidence="8">
    <location>
        <position position="213"/>
    </location>
    <ligand>
        <name>Zn(2+)</name>
        <dbReference type="ChEBI" id="CHEBI:29105"/>
    </ligand>
</feature>